<protein>
    <submittedName>
        <fullName evidence="1">Uncharacterized protein</fullName>
    </submittedName>
</protein>
<reference evidence="2" key="1">
    <citation type="submission" date="2014-03" db="EMBL/GenBank/DDBJ databases">
        <authorList>
            <person name="Aksoy S."/>
            <person name="Warren W."/>
            <person name="Wilson R.K."/>
        </authorList>
    </citation>
    <scope>NUCLEOTIDE SEQUENCE [LARGE SCALE GENOMIC DNA]</scope>
    <source>
        <strain evidence="2">IAEA</strain>
    </source>
</reference>
<evidence type="ECO:0000313" key="1">
    <source>
        <dbReference type="EnsemblMetazoa" id="GBRI041006-PA"/>
    </source>
</evidence>
<accession>A0A1A9X1Q2</accession>
<sequence>MLKQQATPRMLFYEIDSKKIIGRKNTIPNNNNTHNSDCHKLNFTHKLRVCFNDCFLFISETRHRRLKPPNYLKIIRNIPSILLVIYRFVQTVALRSFCKVEMNTNSNRCICICVSGRTKLDYYYSYSYSYLLKTITQTGCKLCSASIGIDVWRLCLCAARVNVINTESVNRNILGQTTTITTITTTTIGFIHLNMLWIMTYYNSL</sequence>
<name>A0A1A9X1Q2_9MUSC</name>
<evidence type="ECO:0000313" key="2">
    <source>
        <dbReference type="Proteomes" id="UP000091820"/>
    </source>
</evidence>
<dbReference type="Proteomes" id="UP000091820">
    <property type="component" value="Unassembled WGS sequence"/>
</dbReference>
<dbReference type="VEuPathDB" id="VectorBase:GBRI041006"/>
<dbReference type="AlphaFoldDB" id="A0A1A9X1Q2"/>
<keyword evidence="2" id="KW-1185">Reference proteome</keyword>
<organism evidence="1 2">
    <name type="scientific">Glossina brevipalpis</name>
    <dbReference type="NCBI Taxonomy" id="37001"/>
    <lineage>
        <taxon>Eukaryota</taxon>
        <taxon>Metazoa</taxon>
        <taxon>Ecdysozoa</taxon>
        <taxon>Arthropoda</taxon>
        <taxon>Hexapoda</taxon>
        <taxon>Insecta</taxon>
        <taxon>Pterygota</taxon>
        <taxon>Neoptera</taxon>
        <taxon>Endopterygota</taxon>
        <taxon>Diptera</taxon>
        <taxon>Brachycera</taxon>
        <taxon>Muscomorpha</taxon>
        <taxon>Hippoboscoidea</taxon>
        <taxon>Glossinidae</taxon>
        <taxon>Glossina</taxon>
    </lineage>
</organism>
<proteinExistence type="predicted"/>
<reference evidence="1" key="2">
    <citation type="submission" date="2020-05" db="UniProtKB">
        <authorList>
            <consortium name="EnsemblMetazoa"/>
        </authorList>
    </citation>
    <scope>IDENTIFICATION</scope>
    <source>
        <strain evidence="1">IAEA</strain>
    </source>
</reference>
<dbReference type="EnsemblMetazoa" id="GBRI041006-RA">
    <property type="protein sequence ID" value="GBRI041006-PA"/>
    <property type="gene ID" value="GBRI041006"/>
</dbReference>